<feature type="transmembrane region" description="Helical" evidence="2">
    <location>
        <begin position="37"/>
        <end position="56"/>
    </location>
</feature>
<dbReference type="InterPro" id="IPR054331">
    <property type="entry name" value="LiaF_TM"/>
</dbReference>
<dbReference type="RefSeq" id="WP_091369639.1">
    <property type="nucleotide sequence ID" value="NZ_LT629740.1"/>
</dbReference>
<reference evidence="5 6" key="1">
    <citation type="submission" date="2016-10" db="EMBL/GenBank/DDBJ databases">
        <authorList>
            <person name="de Groot N.N."/>
        </authorList>
    </citation>
    <scope>NUCLEOTIDE SEQUENCE [LARGE SCALE GENOMIC DNA]</scope>
    <source>
        <strain evidence="5 6">MP1X4</strain>
    </source>
</reference>
<dbReference type="Proteomes" id="UP000199679">
    <property type="component" value="Chromosome I"/>
</dbReference>
<organism evidence="5 6">
    <name type="scientific">Mucilaginibacter mallensis</name>
    <dbReference type="NCBI Taxonomy" id="652787"/>
    <lineage>
        <taxon>Bacteria</taxon>
        <taxon>Pseudomonadati</taxon>
        <taxon>Bacteroidota</taxon>
        <taxon>Sphingobacteriia</taxon>
        <taxon>Sphingobacteriales</taxon>
        <taxon>Sphingobacteriaceae</taxon>
        <taxon>Mucilaginibacter</taxon>
    </lineage>
</organism>
<dbReference type="InterPro" id="IPR024425">
    <property type="entry name" value="LiaF-like_C"/>
</dbReference>
<dbReference type="OrthoDB" id="129627at2"/>
<protein>
    <submittedName>
        <fullName evidence="5">Cell wall-active antibiotics response 4TMS YvqF</fullName>
    </submittedName>
</protein>
<feature type="transmembrane region" description="Helical" evidence="2">
    <location>
        <begin position="12"/>
        <end position="31"/>
    </location>
</feature>
<keyword evidence="2" id="KW-0812">Transmembrane</keyword>
<feature type="domain" description="LiaF transmembrane" evidence="4">
    <location>
        <begin position="17"/>
        <end position="111"/>
    </location>
</feature>
<evidence type="ECO:0000259" key="3">
    <source>
        <dbReference type="Pfam" id="PF09922"/>
    </source>
</evidence>
<gene>
    <name evidence="5" type="ORF">SAMN05216490_0841</name>
</gene>
<feature type="transmembrane region" description="Helical" evidence="2">
    <location>
        <begin position="68"/>
        <end position="85"/>
    </location>
</feature>
<dbReference type="AlphaFoldDB" id="A0A1H1QSE4"/>
<feature type="compositionally biased region" description="Low complexity" evidence="1">
    <location>
        <begin position="154"/>
        <end position="168"/>
    </location>
</feature>
<feature type="domain" description="Cell wall-active antibiotics response LiaF-like C-terminal" evidence="3">
    <location>
        <begin position="205"/>
        <end position="262"/>
    </location>
</feature>
<dbReference type="Pfam" id="PF09922">
    <property type="entry name" value="LiaF-like_C"/>
    <property type="match status" value="1"/>
</dbReference>
<feature type="region of interest" description="Disordered" evidence="1">
    <location>
        <begin position="144"/>
        <end position="169"/>
    </location>
</feature>
<dbReference type="EMBL" id="LT629740">
    <property type="protein sequence ID" value="SDS26398.1"/>
    <property type="molecule type" value="Genomic_DNA"/>
</dbReference>
<proteinExistence type="predicted"/>
<dbReference type="PANTHER" id="PTHR40763:SF5">
    <property type="entry name" value="MEMBRANE PROTEIN"/>
    <property type="match status" value="1"/>
</dbReference>
<keyword evidence="2" id="KW-1133">Transmembrane helix</keyword>
<accession>A0A1H1QSE4</accession>
<evidence type="ECO:0000313" key="6">
    <source>
        <dbReference type="Proteomes" id="UP000199679"/>
    </source>
</evidence>
<evidence type="ECO:0000313" key="5">
    <source>
        <dbReference type="EMBL" id="SDS26398.1"/>
    </source>
</evidence>
<dbReference type="STRING" id="652787.SAMN05216490_0841"/>
<dbReference type="Pfam" id="PF22570">
    <property type="entry name" value="LiaF-TM"/>
    <property type="match status" value="1"/>
</dbReference>
<name>A0A1H1QSE4_MUCMA</name>
<feature type="transmembrane region" description="Helical" evidence="2">
    <location>
        <begin position="91"/>
        <end position="107"/>
    </location>
</feature>
<keyword evidence="6" id="KW-1185">Reference proteome</keyword>
<sequence>MSDNIEYPKEPGKGKVFAGLILLGIGIIFLFQQLDFFFFPHWLFRWPMWLIIWGLFVGARSNFRNSSWLIMLLIGCVFLLDDALPDYNVHAAIWPLAIIVFGIWLIVRRSHPGDQDKWSRKWEDKWNKHQYRSDNPFEPVITPVTPVDAPQDPAGTGSSANTSTGSTNIPPTGSYKSAFLKGDDYLDTVSVFGGVNKTILSKNFKGGEIVNIFGGAELDFTQADIQGRVVIDITQIFGGTKIIVPSNWQVVSDMAAVFGSVDDKRIKSAGADGSKVLVLKGVSIFAGVDVRSY</sequence>
<evidence type="ECO:0000256" key="1">
    <source>
        <dbReference type="SAM" id="MobiDB-lite"/>
    </source>
</evidence>
<evidence type="ECO:0000256" key="2">
    <source>
        <dbReference type="SAM" id="Phobius"/>
    </source>
</evidence>
<keyword evidence="2" id="KW-0472">Membrane</keyword>
<dbReference type="PANTHER" id="PTHR40763">
    <property type="entry name" value="MEMBRANE PROTEIN-RELATED"/>
    <property type="match status" value="1"/>
</dbReference>
<evidence type="ECO:0000259" key="4">
    <source>
        <dbReference type="Pfam" id="PF22570"/>
    </source>
</evidence>